<dbReference type="InterPro" id="IPR038765">
    <property type="entry name" value="Papain-like_cys_pep_sf"/>
</dbReference>
<evidence type="ECO:0000313" key="5">
    <source>
        <dbReference type="RefSeq" id="XP_026298585.1"/>
    </source>
</evidence>
<feature type="domain" description="OTU" evidence="2">
    <location>
        <begin position="108"/>
        <end position="242"/>
    </location>
</feature>
<feature type="transmembrane region" description="Helical" evidence="1">
    <location>
        <begin position="57"/>
        <end position="74"/>
    </location>
</feature>
<dbReference type="GO" id="GO:0016579">
    <property type="term" value="P:protein deubiquitination"/>
    <property type="evidence" value="ECO:0007669"/>
    <property type="project" value="TreeGrafter"/>
</dbReference>
<dbReference type="OrthoDB" id="409956at2759"/>
<dbReference type="PANTHER" id="PTHR12419">
    <property type="entry name" value="OTU DOMAIN CONTAINING PROTEIN"/>
    <property type="match status" value="1"/>
</dbReference>
<dbReference type="GeneID" id="100577440"/>
<dbReference type="RefSeq" id="XP_026298585.1">
    <property type="nucleotide sequence ID" value="XM_026442800.1"/>
</dbReference>
<feature type="transmembrane region" description="Helical" evidence="1">
    <location>
        <begin position="86"/>
        <end position="102"/>
    </location>
</feature>
<dbReference type="PROSITE" id="PS50802">
    <property type="entry name" value="OTU"/>
    <property type="match status" value="1"/>
</dbReference>
<gene>
    <name evidence="5" type="primary">LOC100577440</name>
</gene>
<dbReference type="AlphaFoldDB" id="A0A7M7SQC2"/>
<dbReference type="Proteomes" id="UP000005203">
    <property type="component" value="Linkage group LG9"/>
</dbReference>
<sequence>MRKSTIDSETNCIWTAETSTSTFPVFNKLIGYPVNSFVHVDVLKEIKIGVLFFLKEVQYNTLLSSFFFYLILFDKNFEKILNTRKFFFLFFIIFITGTARLRCTEGTFRVHNIYGDGNCMFRAISYILWRNEDEHRYLRSMVVQHIKENWHEYGPFVIAEWNISDRQTYDNYMSMVGTFASELECTVATKLYDMNLSIYREINDRHELKRVFYNHVSSHFETARLLFTGNSDSGHYDVLVPD</sequence>
<name>A0A7M7SQC2_APIME</name>
<evidence type="ECO:0000256" key="1">
    <source>
        <dbReference type="SAM" id="Phobius"/>
    </source>
</evidence>
<dbReference type="GO" id="GO:0004843">
    <property type="term" value="F:cysteine-type deubiquitinase activity"/>
    <property type="evidence" value="ECO:0007669"/>
    <property type="project" value="TreeGrafter"/>
</dbReference>
<dbReference type="Pfam" id="PF02338">
    <property type="entry name" value="OTU"/>
    <property type="match status" value="1"/>
</dbReference>
<keyword evidence="1" id="KW-1133">Transmembrane helix</keyword>
<evidence type="ECO:0000259" key="2">
    <source>
        <dbReference type="PROSITE" id="PS50802"/>
    </source>
</evidence>
<organism evidence="3">
    <name type="scientific">Apis mellifera</name>
    <name type="common">Honeybee</name>
    <dbReference type="NCBI Taxonomy" id="7460"/>
    <lineage>
        <taxon>Eukaryota</taxon>
        <taxon>Metazoa</taxon>
        <taxon>Ecdysozoa</taxon>
        <taxon>Arthropoda</taxon>
        <taxon>Hexapoda</taxon>
        <taxon>Insecta</taxon>
        <taxon>Pterygota</taxon>
        <taxon>Neoptera</taxon>
        <taxon>Endopterygota</taxon>
        <taxon>Hymenoptera</taxon>
        <taxon>Apocrita</taxon>
        <taxon>Aculeata</taxon>
        <taxon>Apoidea</taxon>
        <taxon>Anthophila</taxon>
        <taxon>Apidae</taxon>
        <taxon>Apis</taxon>
    </lineage>
</organism>
<protein>
    <submittedName>
        <fullName evidence="5">Uncharacterized protein LOC100577440 isoform X1</fullName>
    </submittedName>
</protein>
<accession>A0A8B8H3L9</accession>
<evidence type="ECO:0000313" key="3">
    <source>
        <dbReference type="EnsemblMetazoa" id="XP_026298585"/>
    </source>
</evidence>
<keyword evidence="4" id="KW-1185">Reference proteome</keyword>
<dbReference type="InterPro" id="IPR050704">
    <property type="entry name" value="Peptidase_C85-like"/>
</dbReference>
<reference evidence="3" key="1">
    <citation type="submission" date="2021-01" db="UniProtKB">
        <authorList>
            <consortium name="EnsemblMetazoa"/>
        </authorList>
    </citation>
    <scope>IDENTIFICATION</scope>
    <source>
        <strain evidence="3">DH4</strain>
    </source>
</reference>
<dbReference type="CDD" id="cd22757">
    <property type="entry name" value="OTU_P87_VP80-like"/>
    <property type="match status" value="1"/>
</dbReference>
<dbReference type="Gene3D" id="3.90.70.80">
    <property type="match status" value="1"/>
</dbReference>
<dbReference type="InterPro" id="IPR003323">
    <property type="entry name" value="OTU_dom"/>
</dbReference>
<keyword evidence="1" id="KW-0812">Transmembrane</keyword>
<accession>A0A7M7SQC2</accession>
<dbReference type="SUPFAM" id="SSF54001">
    <property type="entry name" value="Cysteine proteinases"/>
    <property type="match status" value="1"/>
</dbReference>
<reference evidence="5" key="2">
    <citation type="submission" date="2025-04" db="UniProtKB">
        <authorList>
            <consortium name="RefSeq"/>
        </authorList>
    </citation>
    <scope>IDENTIFICATION</scope>
    <source>
        <strain evidence="5">DH4</strain>
        <tissue evidence="5">Whole body</tissue>
    </source>
</reference>
<evidence type="ECO:0000313" key="4">
    <source>
        <dbReference type="Proteomes" id="UP000005203"/>
    </source>
</evidence>
<keyword evidence="1" id="KW-0472">Membrane</keyword>
<dbReference type="EnsemblMetazoa" id="XM_026442800">
    <property type="protein sequence ID" value="XP_026298585"/>
    <property type="gene ID" value="LOC100577440"/>
</dbReference>
<proteinExistence type="predicted"/>